<accession>M2YC68</accession>
<dbReference type="InterPro" id="IPR050509">
    <property type="entry name" value="CoA-transferase_III"/>
</dbReference>
<dbReference type="Gene3D" id="3.40.50.10540">
    <property type="entry name" value="Crotonobetainyl-coa:carnitine coa-transferase, domain 1"/>
    <property type="match status" value="1"/>
</dbReference>
<proteinExistence type="predicted"/>
<dbReference type="PANTHER" id="PTHR48228:SF5">
    <property type="entry name" value="ALPHA-METHYLACYL-COA RACEMASE"/>
    <property type="match status" value="1"/>
</dbReference>
<dbReference type="InterPro" id="IPR023606">
    <property type="entry name" value="CoA-Trfase_III_dom_1_sf"/>
</dbReference>
<dbReference type="InterPro" id="IPR003673">
    <property type="entry name" value="CoA-Trfase_fam_III"/>
</dbReference>
<dbReference type="Proteomes" id="UP000011731">
    <property type="component" value="Unassembled WGS sequence"/>
</dbReference>
<reference evidence="1 2" key="1">
    <citation type="journal article" date="2013" name="Genome Announc.">
        <title>Draft Genome Sequence of Rhodococcus ruber Strain BKS 20-38.</title>
        <authorList>
            <person name="Bala M."/>
            <person name="Kumar S."/>
            <person name="Raghava G.P."/>
            <person name="Mayilraj S."/>
        </authorList>
    </citation>
    <scope>NUCLEOTIDE SEQUENCE [LARGE SCALE GENOMIC DNA]</scope>
    <source>
        <strain evidence="1 2">BKS 20-38</strain>
    </source>
</reference>
<dbReference type="InterPro" id="IPR044855">
    <property type="entry name" value="CoA-Trfase_III_dom3_sf"/>
</dbReference>
<gene>
    <name evidence="1" type="ORF">G352_20506</name>
</gene>
<keyword evidence="2" id="KW-1185">Reference proteome</keyword>
<dbReference type="SUPFAM" id="SSF89796">
    <property type="entry name" value="CoA-transferase family III (CaiB/BaiF)"/>
    <property type="match status" value="1"/>
</dbReference>
<dbReference type="AlphaFoldDB" id="M2YC68"/>
<dbReference type="PANTHER" id="PTHR48228">
    <property type="entry name" value="SUCCINYL-COA--D-CITRAMALATE COA-TRANSFERASE"/>
    <property type="match status" value="1"/>
</dbReference>
<sequence length="365" mass="40405">MELVTMTGLLSGVRVVELGGLGPAAWTCTFLSDMGAEVLRVDQPGRTDLDFTENWMRGRARLEIDLKESAGRERIKDLVARADVIIDPFRPGVAERLGLGPDELTADNGRLIYGRLTGWGQDGPYARVAGHDGNFIATAGVLSTIGPADRPPIAPLYYAGDWASGTMPLLAGVLAALYERERSGRGQVIDAAMVDGAAMMLMQVLALRDRGAWTDARQSNQLDGAPWFHHTYRTLDDRYMIVAAIEHKFRRRVRETLGLSEKVALDEPDRWVADGQRVAEVFATRTQAEWEEIFAGVDACVSPVRELSDLESEPHLLARGVYQRIDGKLHPAPTPRFSRTPSSIHPQLDAEDLIGRWRTTLEDHR</sequence>
<dbReference type="EMBL" id="AOEX01000066">
    <property type="protein sequence ID" value="EME59200.1"/>
    <property type="molecule type" value="Genomic_DNA"/>
</dbReference>
<dbReference type="PATRIC" id="fig|1278076.4.peg.4219"/>
<dbReference type="Pfam" id="PF02515">
    <property type="entry name" value="CoA_transf_3"/>
    <property type="match status" value="1"/>
</dbReference>
<evidence type="ECO:0000313" key="1">
    <source>
        <dbReference type="EMBL" id="EME59200.1"/>
    </source>
</evidence>
<name>M2YC68_9NOCA</name>
<organism evidence="1 2">
    <name type="scientific">Rhodococcus ruber BKS 20-38</name>
    <dbReference type="NCBI Taxonomy" id="1278076"/>
    <lineage>
        <taxon>Bacteria</taxon>
        <taxon>Bacillati</taxon>
        <taxon>Actinomycetota</taxon>
        <taxon>Actinomycetes</taxon>
        <taxon>Mycobacteriales</taxon>
        <taxon>Nocardiaceae</taxon>
        <taxon>Rhodococcus</taxon>
    </lineage>
</organism>
<dbReference type="Gene3D" id="3.30.1540.10">
    <property type="entry name" value="formyl-coa transferase, domain 3"/>
    <property type="match status" value="1"/>
</dbReference>
<evidence type="ECO:0000313" key="2">
    <source>
        <dbReference type="Proteomes" id="UP000011731"/>
    </source>
</evidence>
<comment type="caution">
    <text evidence="1">The sequence shown here is derived from an EMBL/GenBank/DDBJ whole genome shotgun (WGS) entry which is preliminary data.</text>
</comment>
<protein>
    <submittedName>
        <fullName evidence="1">L-carnitine dehydratase/bile acid-inducible protein F</fullName>
    </submittedName>
</protein>
<dbReference type="GO" id="GO:0003824">
    <property type="term" value="F:catalytic activity"/>
    <property type="evidence" value="ECO:0007669"/>
    <property type="project" value="InterPro"/>
</dbReference>